<dbReference type="Proteomes" id="UP000664658">
    <property type="component" value="Unassembled WGS sequence"/>
</dbReference>
<dbReference type="InterPro" id="IPR045062">
    <property type="entry name" value="Cyt_c_biogenesis_CcsA/CcmC"/>
</dbReference>
<keyword evidence="8 9" id="KW-0472">Membrane</keyword>
<evidence type="ECO:0000256" key="9">
    <source>
        <dbReference type="RuleBase" id="RU364092"/>
    </source>
</evidence>
<comment type="subcellular location">
    <subcellularLocation>
        <location evidence="9">Cell inner membrane</location>
    </subcellularLocation>
    <subcellularLocation>
        <location evidence="2">Membrane</location>
        <topology evidence="2">Multi-pass membrane protein</topology>
    </subcellularLocation>
</comment>
<reference evidence="11" key="1">
    <citation type="submission" date="2021-03" db="EMBL/GenBank/DDBJ databases">
        <title>Plesiomonas shigelloides zfcc0051, isolated from zebrafish feces.</title>
        <authorList>
            <person name="Vanderhoek Z."/>
            <person name="Gaulke C."/>
        </authorList>
    </citation>
    <scope>NUCLEOTIDE SEQUENCE</scope>
    <source>
        <strain evidence="11">Zfcc0051</strain>
    </source>
</reference>
<feature type="domain" description="Cytochrome c assembly protein" evidence="10">
    <location>
        <begin position="14"/>
        <end position="184"/>
    </location>
</feature>
<evidence type="ECO:0000259" key="10">
    <source>
        <dbReference type="Pfam" id="PF01578"/>
    </source>
</evidence>
<sequence length="257" mass="28634">MWKWLHQYAAPERLYQLCGRLLPFSGVLAVVLLVTGLVWGFVFAPADYQQGDSYRIMYLHVPAAIWSMGIYASMAIAAFIGLVWQIKMSDLASAAMAPVGAVFTFIALATGSAWGKPMWGAWWVWDARLTSELILLFLYLGAIALYNAFDDRRLAGRAASILILVGVVNLPIIHFSVEWWNTLHQGSTNMQQSIAPSMRTPLRLSILGFLFFFITLTMMRLRNLILAQERHRPWVKNLALRGAATPSSAVSGKGNKA</sequence>
<keyword evidence="5 9" id="KW-0812">Transmembrane</keyword>
<dbReference type="RefSeq" id="WP_084976567.1">
    <property type="nucleotide sequence ID" value="NZ_JAFNAA010000024.1"/>
</dbReference>
<evidence type="ECO:0000256" key="7">
    <source>
        <dbReference type="ARBA" id="ARBA00022989"/>
    </source>
</evidence>
<dbReference type="EMBL" id="JAFNAA010000024">
    <property type="protein sequence ID" value="MBO1109674.1"/>
    <property type="molecule type" value="Genomic_DNA"/>
</dbReference>
<proteinExistence type="inferred from homology"/>
<feature type="transmembrane region" description="Helical" evidence="9">
    <location>
        <begin position="21"/>
        <end position="43"/>
    </location>
</feature>
<evidence type="ECO:0000313" key="12">
    <source>
        <dbReference type="Proteomes" id="UP000664658"/>
    </source>
</evidence>
<feature type="transmembrane region" description="Helical" evidence="9">
    <location>
        <begin position="133"/>
        <end position="149"/>
    </location>
</feature>
<dbReference type="GO" id="GO:0017004">
    <property type="term" value="P:cytochrome complex assembly"/>
    <property type="evidence" value="ECO:0007669"/>
    <property type="project" value="UniProtKB-KW"/>
</dbReference>
<dbReference type="GO" id="GO:0020037">
    <property type="term" value="F:heme binding"/>
    <property type="evidence" value="ECO:0007669"/>
    <property type="project" value="InterPro"/>
</dbReference>
<protein>
    <recommendedName>
        <fullName evidence="4 9">Heme exporter protein C</fullName>
    </recommendedName>
    <alternativeName>
        <fullName evidence="9">Cytochrome c-type biogenesis protein</fullName>
    </alternativeName>
</protein>
<keyword evidence="9" id="KW-1003">Cell membrane</keyword>
<evidence type="ECO:0000256" key="8">
    <source>
        <dbReference type="ARBA" id="ARBA00023136"/>
    </source>
</evidence>
<evidence type="ECO:0000256" key="1">
    <source>
        <dbReference type="ARBA" id="ARBA00002442"/>
    </source>
</evidence>
<comment type="caution">
    <text evidence="11">The sequence shown here is derived from an EMBL/GenBank/DDBJ whole genome shotgun (WGS) entry which is preliminary data.</text>
</comment>
<comment type="function">
    <text evidence="1 9">Required for the export of heme to the periplasm for the biogenesis of c-type cytochromes.</text>
</comment>
<evidence type="ECO:0000313" key="11">
    <source>
        <dbReference type="EMBL" id="MBO1109674.1"/>
    </source>
</evidence>
<keyword evidence="9" id="KW-0813">Transport</keyword>
<dbReference type="InterPro" id="IPR002541">
    <property type="entry name" value="Cyt_c_assembly"/>
</dbReference>
<accession>A0A8I2B370</accession>
<dbReference type="GO" id="GO:0015232">
    <property type="term" value="F:heme transmembrane transporter activity"/>
    <property type="evidence" value="ECO:0007669"/>
    <property type="project" value="InterPro"/>
</dbReference>
<evidence type="ECO:0000256" key="6">
    <source>
        <dbReference type="ARBA" id="ARBA00022748"/>
    </source>
</evidence>
<keyword evidence="7 9" id="KW-1133">Transmembrane helix</keyword>
<evidence type="ECO:0000256" key="3">
    <source>
        <dbReference type="ARBA" id="ARBA00005840"/>
    </source>
</evidence>
<comment type="similarity">
    <text evidence="3 9">Belongs to the CcmC/CycZ/HelC family.</text>
</comment>
<keyword evidence="6 9" id="KW-0201">Cytochrome c-type biogenesis</keyword>
<gene>
    <name evidence="9" type="primary">ccmC</name>
    <name evidence="11" type="ORF">J2R62_15955</name>
</gene>
<dbReference type="InterPro" id="IPR003557">
    <property type="entry name" value="Cyt_c_biogenesis_CcmC"/>
</dbReference>
<organism evidence="11 12">
    <name type="scientific">Plesiomonas shigelloides</name>
    <name type="common">Aeromonas shigelloides</name>
    <dbReference type="NCBI Taxonomy" id="703"/>
    <lineage>
        <taxon>Bacteria</taxon>
        <taxon>Pseudomonadati</taxon>
        <taxon>Pseudomonadota</taxon>
        <taxon>Gammaproteobacteria</taxon>
        <taxon>Enterobacterales</taxon>
        <taxon>Enterobacteriaceae</taxon>
        <taxon>Plesiomonas</taxon>
    </lineage>
</organism>
<dbReference type="PRINTS" id="PR01386">
    <property type="entry name" value="CCMCBIOGNSIS"/>
</dbReference>
<evidence type="ECO:0000256" key="4">
    <source>
        <dbReference type="ARBA" id="ARBA00016463"/>
    </source>
</evidence>
<dbReference type="GO" id="GO:0005886">
    <property type="term" value="C:plasma membrane"/>
    <property type="evidence" value="ECO:0007669"/>
    <property type="project" value="UniProtKB-SubCell"/>
</dbReference>
<feature type="transmembrane region" description="Helical" evidence="9">
    <location>
        <begin position="200"/>
        <end position="221"/>
    </location>
</feature>
<keyword evidence="9" id="KW-0997">Cell inner membrane</keyword>
<feature type="transmembrane region" description="Helical" evidence="9">
    <location>
        <begin position="91"/>
        <end position="113"/>
    </location>
</feature>
<name>A0A8I2B370_PLESH</name>
<dbReference type="NCBIfam" id="TIGR01191">
    <property type="entry name" value="ccmC"/>
    <property type="match status" value="1"/>
</dbReference>
<evidence type="ECO:0000256" key="2">
    <source>
        <dbReference type="ARBA" id="ARBA00004141"/>
    </source>
</evidence>
<dbReference type="PANTHER" id="PTHR30071">
    <property type="entry name" value="HEME EXPORTER PROTEIN C"/>
    <property type="match status" value="1"/>
</dbReference>
<dbReference type="Pfam" id="PF01578">
    <property type="entry name" value="Cytochrom_C_asm"/>
    <property type="match status" value="1"/>
</dbReference>
<dbReference type="AlphaFoldDB" id="A0A8I2B370"/>
<feature type="transmembrane region" description="Helical" evidence="9">
    <location>
        <begin position="161"/>
        <end position="180"/>
    </location>
</feature>
<dbReference type="PANTHER" id="PTHR30071:SF1">
    <property type="entry name" value="CYTOCHROME B_B6 PROTEIN-RELATED"/>
    <property type="match status" value="1"/>
</dbReference>
<feature type="transmembrane region" description="Helical" evidence="9">
    <location>
        <begin position="63"/>
        <end position="84"/>
    </location>
</feature>
<evidence type="ECO:0000256" key="5">
    <source>
        <dbReference type="ARBA" id="ARBA00022692"/>
    </source>
</evidence>